<evidence type="ECO:0000256" key="9">
    <source>
        <dbReference type="ARBA" id="ARBA00022842"/>
    </source>
</evidence>
<evidence type="ECO:0000256" key="10">
    <source>
        <dbReference type="ARBA" id="ARBA00023052"/>
    </source>
</evidence>
<dbReference type="CDD" id="cd07033">
    <property type="entry name" value="TPP_PYR_DXS_TK_like"/>
    <property type="match status" value="1"/>
</dbReference>
<comment type="subunit">
    <text evidence="4 18">Homodimer.</text>
</comment>
<dbReference type="EC" id="2.2.1.1" evidence="5 12"/>
<comment type="similarity">
    <text evidence="3 18">Belongs to the transketolase family.</text>
</comment>
<feature type="binding site" evidence="14">
    <location>
        <position position="473"/>
    </location>
    <ligand>
        <name>substrate</name>
    </ligand>
</feature>
<dbReference type="InterPro" id="IPR029061">
    <property type="entry name" value="THDP-binding"/>
</dbReference>
<comment type="cofactor">
    <cofactor evidence="15">
        <name>thiamine diphosphate</name>
        <dbReference type="ChEBI" id="CHEBI:58937"/>
    </cofactor>
    <text evidence="15">Binds 1 thiamine pyrophosphate per subunit. During the reaction, the substrate forms a covalent intermediate with the cofactor.</text>
</comment>
<sequence length="664" mass="72216">MSSRKELANAIRALSMDAVQKANSGHPGAPMGMADIAEVLWRDYLKHNPTNPHWADRDRFVLSNGHGSMLIYSLLHLTGYDLPMSELENFRQLHSKTPGHPEYGYTPGVETTTGPLGQGIANAIGFAIAERTLAAQFNRPGHEIVDHHTYAFMGDGCMMEGISHEACSLAGTMKLGKLTAFYDDNGISIDGHVEGWFTDDTAKRFEAYGWHVVRGVDGHDSDAIKAAIEEAHKVTDKPSLLMCKTVIGFGSPHKAGTHDSHGAPLGVAEVAATREALGWKYAAFEIPQDIYAQWDAKEAGKAREAAWDEKLAAYTKAFPELAAEFKRRINGELPANWQAEAKKFVEQLQANPANIASRKASQNTLEAFGKILPEFLGGSADLAPSNLTMWSGSKSLGDDLAGNYIHYGVREFGMTAITNGIALHGGFLPYSATFLMFVEYARNAVRMAALMKIRNVFVYTHDSIGLGEDGPTHQPVEQLASLRVTPNMSTWRPCDQVESAIAWQYGIERNDGPTTLVFSRQNLTQQPRTAEQLANVYRGGYVLKDCAGTPDVILIATGSEVGITVEAADKLTAEGRKVRVVSMPSTDAFDKQDAAYRESVLPSSVTARVAVEAGIADYWYKYVGLNGAIVGMTTFGESAPAEQLFKEFGFTVDNVVAKANALLK</sequence>
<feature type="binding site" evidence="14">
    <location>
        <position position="26"/>
    </location>
    <ligand>
        <name>substrate</name>
    </ligand>
</feature>
<comment type="catalytic activity">
    <reaction evidence="11 18">
        <text>D-sedoheptulose 7-phosphate + D-glyceraldehyde 3-phosphate = aldehydo-D-ribose 5-phosphate + D-xylulose 5-phosphate</text>
        <dbReference type="Rhea" id="RHEA:10508"/>
        <dbReference type="ChEBI" id="CHEBI:57483"/>
        <dbReference type="ChEBI" id="CHEBI:57737"/>
        <dbReference type="ChEBI" id="CHEBI:58273"/>
        <dbReference type="ChEBI" id="CHEBI:59776"/>
        <dbReference type="EC" id="2.2.1.1"/>
    </reaction>
</comment>
<dbReference type="Pfam" id="PF00456">
    <property type="entry name" value="Transketolase_N"/>
    <property type="match status" value="1"/>
</dbReference>
<comment type="cofactor">
    <cofactor evidence="18">
        <name>Mg(2+)</name>
        <dbReference type="ChEBI" id="CHEBI:18420"/>
    </cofactor>
    <cofactor evidence="18">
        <name>Ca(2+)</name>
        <dbReference type="ChEBI" id="CHEBI:29108"/>
    </cofactor>
    <cofactor evidence="18">
        <name>Mn(2+)</name>
        <dbReference type="ChEBI" id="CHEBI:29035"/>
    </cofactor>
    <cofactor evidence="18">
        <name>Co(2+)</name>
        <dbReference type="ChEBI" id="CHEBI:48828"/>
    </cofactor>
    <text evidence="18">Binds 1 Mg(2+) ion per subunit. Can also utilize other divalent metal cations, such as Ca(2+), Mn(2+) and Co(2+).</text>
</comment>
<feature type="site" description="Important for catalytic activity" evidence="17">
    <location>
        <position position="261"/>
    </location>
</feature>
<dbReference type="InterPro" id="IPR049557">
    <property type="entry name" value="Transketolase_CS"/>
</dbReference>
<feature type="binding site" evidence="16">
    <location>
        <position position="187"/>
    </location>
    <ligand>
        <name>Mg(2+)</name>
        <dbReference type="ChEBI" id="CHEBI:18420"/>
    </ligand>
</feature>
<reference evidence="20" key="1">
    <citation type="submission" date="2019-06" db="EMBL/GenBank/DDBJ databases">
        <authorList>
            <person name="Deangelis K."/>
            <person name="Huntemann M."/>
            <person name="Clum A."/>
            <person name="Pillay M."/>
            <person name="Palaniappan K."/>
            <person name="Varghese N."/>
            <person name="Mikhailova N."/>
            <person name="Stamatis D."/>
            <person name="Reddy T."/>
            <person name="Daum C."/>
            <person name="Shapiro N."/>
            <person name="Ivanova N."/>
            <person name="Kyrpides N."/>
            <person name="Woyke T."/>
        </authorList>
    </citation>
    <scope>NUCLEOTIDE SEQUENCE [LARGE SCALE GENOMIC DNA]</scope>
    <source>
        <strain evidence="20">128R</strain>
    </source>
</reference>
<comment type="function">
    <text evidence="18">Catalyzes the transfer of a two-carbon ketol group from a ketose donor to an aldose acceptor, via a covalent intermediate with the cofactor thiamine pyrophosphate.</text>
</comment>
<dbReference type="InterPro" id="IPR055152">
    <property type="entry name" value="Transketolase-like_C_2"/>
</dbReference>
<feature type="binding site" evidence="14">
    <location>
        <position position="461"/>
    </location>
    <ligand>
        <name>substrate</name>
    </ligand>
</feature>
<evidence type="ECO:0000256" key="15">
    <source>
        <dbReference type="PIRSR" id="PIRSR605478-3"/>
    </source>
</evidence>
<feature type="binding site" evidence="15">
    <location>
        <position position="437"/>
    </location>
    <ligand>
        <name>thiamine diphosphate</name>
        <dbReference type="ChEBI" id="CHEBI:58937"/>
    </ligand>
</feature>
<evidence type="ECO:0000256" key="8">
    <source>
        <dbReference type="ARBA" id="ARBA00022837"/>
    </source>
</evidence>
<dbReference type="PROSITE" id="PS00801">
    <property type="entry name" value="TRANSKETOLASE_1"/>
    <property type="match status" value="1"/>
</dbReference>
<dbReference type="FunFam" id="3.40.50.970:FF:000003">
    <property type="entry name" value="Transketolase"/>
    <property type="match status" value="1"/>
</dbReference>
<name>A0A542BU15_SERFO</name>
<dbReference type="SUPFAM" id="SSF52922">
    <property type="entry name" value="TK C-terminal domain-like"/>
    <property type="match status" value="1"/>
</dbReference>
<dbReference type="PANTHER" id="PTHR43522:SF2">
    <property type="entry name" value="TRANSKETOLASE 1-RELATED"/>
    <property type="match status" value="1"/>
</dbReference>
<feature type="binding site" evidence="14">
    <location>
        <position position="261"/>
    </location>
    <ligand>
        <name>substrate</name>
    </ligand>
</feature>
<dbReference type="Pfam" id="PF02779">
    <property type="entry name" value="Transket_pyr"/>
    <property type="match status" value="1"/>
</dbReference>
<keyword evidence="6 18" id="KW-0808">Transferase</keyword>
<feature type="active site" description="Proton donor" evidence="13">
    <location>
        <position position="411"/>
    </location>
</feature>
<feature type="domain" description="Transketolase-like pyrimidine-binding" evidence="19">
    <location>
        <begin position="355"/>
        <end position="526"/>
    </location>
</feature>
<dbReference type="GO" id="GO:0005829">
    <property type="term" value="C:cytosol"/>
    <property type="evidence" value="ECO:0007669"/>
    <property type="project" value="UniProtKB-ARBA"/>
</dbReference>
<evidence type="ECO:0000259" key="19">
    <source>
        <dbReference type="SMART" id="SM00861"/>
    </source>
</evidence>
<keyword evidence="10 15" id="KW-0786">Thiamine pyrophosphate</keyword>
<feature type="binding site" evidence="15">
    <location>
        <begin position="114"/>
        <end position="116"/>
    </location>
    <ligand>
        <name>thiamine diphosphate</name>
        <dbReference type="ChEBI" id="CHEBI:58937"/>
    </ligand>
</feature>
<dbReference type="SUPFAM" id="SSF52518">
    <property type="entry name" value="Thiamin diphosphate-binding fold (THDP-binding)"/>
    <property type="match status" value="2"/>
</dbReference>
<dbReference type="InterPro" id="IPR005474">
    <property type="entry name" value="Transketolase_N"/>
</dbReference>
<feature type="binding site" evidence="15">
    <location>
        <position position="185"/>
    </location>
    <ligand>
        <name>thiamine diphosphate</name>
        <dbReference type="ChEBI" id="CHEBI:58937"/>
    </ligand>
</feature>
<dbReference type="GO" id="GO:0046872">
    <property type="term" value="F:metal ion binding"/>
    <property type="evidence" value="ECO:0007669"/>
    <property type="project" value="UniProtKB-KW"/>
</dbReference>
<dbReference type="Gene3D" id="3.40.50.920">
    <property type="match status" value="1"/>
</dbReference>
<feature type="binding site" evidence="14">
    <location>
        <position position="358"/>
    </location>
    <ligand>
        <name>substrate</name>
    </ligand>
</feature>
<dbReference type="FunFam" id="3.40.50.920:FF:000003">
    <property type="entry name" value="Transketolase"/>
    <property type="match status" value="1"/>
</dbReference>
<dbReference type="InterPro" id="IPR009014">
    <property type="entry name" value="Transketo_C/PFOR_II"/>
</dbReference>
<comment type="caution">
    <text evidence="20">The sequence shown here is derived from an EMBL/GenBank/DDBJ whole genome shotgun (WGS) entry which is preliminary data.</text>
</comment>
<feature type="binding site" evidence="14">
    <location>
        <position position="385"/>
    </location>
    <ligand>
        <name>substrate</name>
    </ligand>
</feature>
<evidence type="ECO:0000256" key="16">
    <source>
        <dbReference type="PIRSR" id="PIRSR605478-4"/>
    </source>
</evidence>
<comment type="cofactor">
    <cofactor evidence="16">
        <name>Mg(2+)</name>
        <dbReference type="ChEBI" id="CHEBI:18420"/>
    </cofactor>
    <text evidence="16">Binds 1 Mg(2+) ion per subunit. Can also utilize other divalent metal cations, such as Ca(2+), Mn(2+) and Co(2+).</text>
</comment>
<evidence type="ECO:0000256" key="6">
    <source>
        <dbReference type="ARBA" id="ARBA00022679"/>
    </source>
</evidence>
<evidence type="ECO:0000256" key="13">
    <source>
        <dbReference type="PIRSR" id="PIRSR605478-1"/>
    </source>
</evidence>
<feature type="binding site" evidence="15">
    <location>
        <position position="261"/>
    </location>
    <ligand>
        <name>thiamine diphosphate</name>
        <dbReference type="ChEBI" id="CHEBI:58937"/>
    </ligand>
</feature>
<feature type="binding site" evidence="14">
    <location>
        <position position="520"/>
    </location>
    <ligand>
        <name>substrate</name>
    </ligand>
</feature>
<proteinExistence type="inferred from homology"/>
<evidence type="ECO:0000256" key="3">
    <source>
        <dbReference type="ARBA" id="ARBA00007131"/>
    </source>
</evidence>
<dbReference type="EMBL" id="VISQ01000001">
    <property type="protein sequence ID" value="TVZ70392.1"/>
    <property type="molecule type" value="Genomic_DNA"/>
</dbReference>
<dbReference type="InterPro" id="IPR005478">
    <property type="entry name" value="Transketolase_bac-like"/>
</dbReference>
<dbReference type="FunFam" id="3.40.50.970:FF:000004">
    <property type="entry name" value="Transketolase"/>
    <property type="match status" value="1"/>
</dbReference>
<dbReference type="PROSITE" id="PS00802">
    <property type="entry name" value="TRANSKETOLASE_2"/>
    <property type="match status" value="1"/>
</dbReference>
<keyword evidence="7 16" id="KW-0479">Metal-binding</keyword>
<gene>
    <name evidence="20" type="ORF">FHU10_2961</name>
</gene>
<organism evidence="20">
    <name type="scientific">Serratia fonticola</name>
    <dbReference type="NCBI Taxonomy" id="47917"/>
    <lineage>
        <taxon>Bacteria</taxon>
        <taxon>Pseudomonadati</taxon>
        <taxon>Pseudomonadota</taxon>
        <taxon>Gammaproteobacteria</taxon>
        <taxon>Enterobacterales</taxon>
        <taxon>Yersiniaceae</taxon>
        <taxon>Serratia</taxon>
    </lineage>
</organism>
<dbReference type="Gene3D" id="3.40.50.970">
    <property type="match status" value="2"/>
</dbReference>
<dbReference type="InterPro" id="IPR005475">
    <property type="entry name" value="Transketolase-like_Pyr-bd"/>
</dbReference>
<evidence type="ECO:0000313" key="20">
    <source>
        <dbReference type="EMBL" id="TVZ70392.1"/>
    </source>
</evidence>
<feature type="binding site" evidence="16">
    <location>
        <position position="185"/>
    </location>
    <ligand>
        <name>Mg(2+)</name>
        <dbReference type="ChEBI" id="CHEBI:18420"/>
    </ligand>
</feature>
<dbReference type="GO" id="GO:0009052">
    <property type="term" value="P:pentose-phosphate shunt, non-oxidative branch"/>
    <property type="evidence" value="ECO:0007669"/>
    <property type="project" value="UniProtKB-ARBA"/>
</dbReference>
<evidence type="ECO:0000256" key="7">
    <source>
        <dbReference type="ARBA" id="ARBA00022723"/>
    </source>
</evidence>
<evidence type="ECO:0000256" key="1">
    <source>
        <dbReference type="ARBA" id="ARBA00001913"/>
    </source>
</evidence>
<keyword evidence="8 18" id="KW-0106">Calcium</keyword>
<comment type="cofactor">
    <cofactor evidence="2">
        <name>Co(2+)</name>
        <dbReference type="ChEBI" id="CHEBI:48828"/>
    </cofactor>
</comment>
<dbReference type="InterPro" id="IPR033247">
    <property type="entry name" value="Transketolase_fam"/>
</dbReference>
<protein>
    <recommendedName>
        <fullName evidence="5 12">Transketolase</fullName>
        <ecNumber evidence="5 12">2.2.1.1</ecNumber>
    </recommendedName>
</protein>
<dbReference type="NCBIfam" id="TIGR00232">
    <property type="entry name" value="tktlase_bact"/>
    <property type="match status" value="1"/>
</dbReference>
<feature type="site" description="Important for catalytic activity" evidence="17">
    <location>
        <position position="26"/>
    </location>
</feature>
<evidence type="ECO:0000256" key="17">
    <source>
        <dbReference type="PIRSR" id="PIRSR605478-5"/>
    </source>
</evidence>
<feature type="binding site" evidence="15">
    <location>
        <position position="66"/>
    </location>
    <ligand>
        <name>thiamine diphosphate</name>
        <dbReference type="ChEBI" id="CHEBI:58937"/>
    </ligand>
</feature>
<evidence type="ECO:0000256" key="11">
    <source>
        <dbReference type="ARBA" id="ARBA00049473"/>
    </source>
</evidence>
<dbReference type="GO" id="GO:0004802">
    <property type="term" value="F:transketolase activity"/>
    <property type="evidence" value="ECO:0007669"/>
    <property type="project" value="UniProtKB-UniRule"/>
</dbReference>
<feature type="binding site" evidence="16">
    <location>
        <position position="155"/>
    </location>
    <ligand>
        <name>Mg(2+)</name>
        <dbReference type="ChEBI" id="CHEBI:18420"/>
    </ligand>
</feature>
<evidence type="ECO:0000256" key="18">
    <source>
        <dbReference type="RuleBase" id="RU004996"/>
    </source>
</evidence>
<evidence type="ECO:0000256" key="12">
    <source>
        <dbReference type="NCBIfam" id="TIGR00232"/>
    </source>
</evidence>
<dbReference type="SMART" id="SM00861">
    <property type="entry name" value="Transket_pyr"/>
    <property type="match status" value="1"/>
</dbReference>
<dbReference type="InterPro" id="IPR020826">
    <property type="entry name" value="Transketolase_BS"/>
</dbReference>
<evidence type="ECO:0000256" key="4">
    <source>
        <dbReference type="ARBA" id="ARBA00011738"/>
    </source>
</evidence>
<dbReference type="AlphaFoldDB" id="A0A542BU15"/>
<reference evidence="20" key="2">
    <citation type="submission" date="2019-08" db="EMBL/GenBank/DDBJ databases">
        <title>Investigation of anaerobic lignin degradation for improved lignocellulosic biofuels.</title>
        <authorList>
            <person name="Deangelis K.PhD."/>
        </authorList>
    </citation>
    <scope>NUCLEOTIDE SEQUENCE [LARGE SCALE GENOMIC DNA]</scope>
    <source>
        <strain evidence="20">128R</strain>
    </source>
</reference>
<evidence type="ECO:0000256" key="14">
    <source>
        <dbReference type="PIRSR" id="PIRSR605478-2"/>
    </source>
</evidence>
<dbReference type="CDD" id="cd02012">
    <property type="entry name" value="TPP_TK"/>
    <property type="match status" value="1"/>
</dbReference>
<evidence type="ECO:0000256" key="2">
    <source>
        <dbReference type="ARBA" id="ARBA00001941"/>
    </source>
</evidence>
<feature type="binding site" evidence="15">
    <location>
        <position position="156"/>
    </location>
    <ligand>
        <name>thiamine diphosphate</name>
        <dbReference type="ChEBI" id="CHEBI:58937"/>
    </ligand>
</feature>
<evidence type="ECO:0000256" key="5">
    <source>
        <dbReference type="ARBA" id="ARBA00013152"/>
    </source>
</evidence>
<keyword evidence="9 16" id="KW-0460">Magnesium</keyword>
<dbReference type="OrthoDB" id="8732661at2"/>
<accession>A0A542BU15</accession>
<dbReference type="PANTHER" id="PTHR43522">
    <property type="entry name" value="TRANSKETOLASE"/>
    <property type="match status" value="1"/>
</dbReference>
<comment type="cofactor">
    <cofactor evidence="1">
        <name>Ca(2+)</name>
        <dbReference type="ChEBI" id="CHEBI:29108"/>
    </cofactor>
</comment>
<dbReference type="Pfam" id="PF22613">
    <property type="entry name" value="Transketolase_C_1"/>
    <property type="match status" value="1"/>
</dbReference>
<feature type="binding site" evidence="14">
    <location>
        <position position="469"/>
    </location>
    <ligand>
        <name>substrate</name>
    </ligand>
</feature>